<dbReference type="STRING" id="241244.ATY39_11205"/>
<evidence type="ECO:0000259" key="1">
    <source>
        <dbReference type="Pfam" id="PF13529"/>
    </source>
</evidence>
<dbReference type="Gene3D" id="3.90.70.10">
    <property type="entry name" value="Cysteine proteinases"/>
    <property type="match status" value="1"/>
</dbReference>
<keyword evidence="3" id="KW-1185">Reference proteome</keyword>
<gene>
    <name evidence="2" type="ORF">ATY39_11205</name>
</gene>
<evidence type="ECO:0000313" key="3">
    <source>
        <dbReference type="Proteomes" id="UP000076021"/>
    </source>
</evidence>
<dbReference type="AlphaFoldDB" id="A0A143HDW5"/>
<feature type="domain" description="Peptidase C39-like" evidence="1">
    <location>
        <begin position="129"/>
        <end position="296"/>
    </location>
</feature>
<accession>A0A143HDW5</accession>
<reference evidence="2 3" key="1">
    <citation type="journal article" date="2016" name="Genome Announc.">
        <title>Whole-Genome Sequence of Rummeliibacillus stabekisii Strain PP9 Isolated from Antarctic Soil.</title>
        <authorList>
            <person name="da Mota F.F."/>
            <person name="Vollu R.E."/>
            <person name="Jurelevicius D."/>
            <person name="Seldin L."/>
        </authorList>
    </citation>
    <scope>NUCLEOTIDE SEQUENCE [LARGE SCALE GENOMIC DNA]</scope>
    <source>
        <strain evidence="2 3">PP9</strain>
    </source>
</reference>
<dbReference type="EMBL" id="CP014806">
    <property type="protein sequence ID" value="AMW99937.1"/>
    <property type="molecule type" value="Genomic_DNA"/>
</dbReference>
<evidence type="ECO:0000313" key="2">
    <source>
        <dbReference type="EMBL" id="AMW99937.1"/>
    </source>
</evidence>
<organism evidence="2 3">
    <name type="scientific">Rummeliibacillus stabekisii</name>
    <dbReference type="NCBI Taxonomy" id="241244"/>
    <lineage>
        <taxon>Bacteria</taxon>
        <taxon>Bacillati</taxon>
        <taxon>Bacillota</taxon>
        <taxon>Bacilli</taxon>
        <taxon>Bacillales</taxon>
        <taxon>Caryophanaceae</taxon>
        <taxon>Rummeliibacillus</taxon>
    </lineage>
</organism>
<dbReference type="Pfam" id="PF13529">
    <property type="entry name" value="Peptidase_C39_2"/>
    <property type="match status" value="1"/>
</dbReference>
<dbReference type="KEGG" id="rst:ATY39_11205"/>
<name>A0A143HDW5_9BACL</name>
<reference evidence="3" key="2">
    <citation type="submission" date="2016-03" db="EMBL/GenBank/DDBJ databases">
        <authorList>
            <person name="Ploux O."/>
        </authorList>
    </citation>
    <scope>NUCLEOTIDE SEQUENCE [LARGE SCALE GENOMIC DNA]</scope>
    <source>
        <strain evidence="3">PP9</strain>
    </source>
</reference>
<protein>
    <recommendedName>
        <fullName evidence="1">Peptidase C39-like domain-containing protein</fullName>
    </recommendedName>
</protein>
<proteinExistence type="predicted"/>
<dbReference type="InterPro" id="IPR039564">
    <property type="entry name" value="Peptidase_C39-like"/>
</dbReference>
<sequence>MPRHVLLFCFILLFSVYLSGCSSVFPAKEGEQDEGIKVLTVAFGSREPIPNTKVIVRDLDTDKLITTAIGNSEGELTLHLERNRRYLFIPSHEDFKNEETANVSKVIKIKDDTTYVVLETYNQEDKAMDVPVVLQKPELPHGCEITAMTAAFNYYGLNLSKIKMARKYLPTQPLINRDGKRIGPDPAKAYAGDPANVNTGTYAFAKVIEKAAKKVSKDYHADIQVQNLTGASKQKIISTVKQGIPVMMWVTLDLTKPQTKEGWYIEGTMKKMSMYRNLHVVVLTGYDDGKVIVMDPLHGYVSHSASKFFASYKDLGKQAIALKKH</sequence>
<dbReference type="PANTHER" id="PTHR37806:SF1">
    <property type="entry name" value="PEPTIDASE C39-LIKE DOMAIN-CONTAINING PROTEIN"/>
    <property type="match status" value="1"/>
</dbReference>
<dbReference type="Proteomes" id="UP000076021">
    <property type="component" value="Chromosome"/>
</dbReference>
<dbReference type="PANTHER" id="PTHR37806">
    <property type="entry name" value="LMO0724 PROTEIN"/>
    <property type="match status" value="1"/>
</dbReference>